<name>A0ACB6YYM6_THEGA</name>
<organism evidence="1 2">
    <name type="scientific">Thelephora ganbajun</name>
    <name type="common">Ganba fungus</name>
    <dbReference type="NCBI Taxonomy" id="370292"/>
    <lineage>
        <taxon>Eukaryota</taxon>
        <taxon>Fungi</taxon>
        <taxon>Dikarya</taxon>
        <taxon>Basidiomycota</taxon>
        <taxon>Agaricomycotina</taxon>
        <taxon>Agaricomycetes</taxon>
        <taxon>Thelephorales</taxon>
        <taxon>Thelephoraceae</taxon>
        <taxon>Thelephora</taxon>
    </lineage>
</organism>
<reference evidence="1" key="1">
    <citation type="submission" date="2019-10" db="EMBL/GenBank/DDBJ databases">
        <authorList>
            <consortium name="DOE Joint Genome Institute"/>
            <person name="Kuo A."/>
            <person name="Miyauchi S."/>
            <person name="Kiss E."/>
            <person name="Drula E."/>
            <person name="Kohler A."/>
            <person name="Sanchez-Garcia M."/>
            <person name="Andreopoulos B."/>
            <person name="Barry K.W."/>
            <person name="Bonito G."/>
            <person name="Buee M."/>
            <person name="Carver A."/>
            <person name="Chen C."/>
            <person name="Cichocki N."/>
            <person name="Clum A."/>
            <person name="Culley D."/>
            <person name="Crous P.W."/>
            <person name="Fauchery L."/>
            <person name="Girlanda M."/>
            <person name="Hayes R."/>
            <person name="Keri Z."/>
            <person name="Labutti K."/>
            <person name="Lipzen A."/>
            <person name="Lombard V."/>
            <person name="Magnuson J."/>
            <person name="Maillard F."/>
            <person name="Morin E."/>
            <person name="Murat C."/>
            <person name="Nolan M."/>
            <person name="Ohm R."/>
            <person name="Pangilinan J."/>
            <person name="Pereira M."/>
            <person name="Perotto S."/>
            <person name="Peter M."/>
            <person name="Riley R."/>
            <person name="Sitrit Y."/>
            <person name="Stielow B."/>
            <person name="Szollosi G."/>
            <person name="Zifcakova L."/>
            <person name="Stursova M."/>
            <person name="Spatafora J.W."/>
            <person name="Tedersoo L."/>
            <person name="Vaario L.-M."/>
            <person name="Yamada A."/>
            <person name="Yan M."/>
            <person name="Wang P."/>
            <person name="Xu J."/>
            <person name="Bruns T."/>
            <person name="Baldrian P."/>
            <person name="Vilgalys R."/>
            <person name="Henrissat B."/>
            <person name="Grigoriev I.V."/>
            <person name="Hibbett D."/>
            <person name="Nagy L.G."/>
            <person name="Martin F.M."/>
        </authorList>
    </citation>
    <scope>NUCLEOTIDE SEQUENCE</scope>
    <source>
        <strain evidence="1">P2</strain>
    </source>
</reference>
<evidence type="ECO:0000313" key="2">
    <source>
        <dbReference type="Proteomes" id="UP000886501"/>
    </source>
</evidence>
<accession>A0ACB6YYM6</accession>
<sequence>MARRSARGQKMGESFPARNKTVNARSAGLEMGMKAVHISLPRLDGIESIPFRTILVKGSAFVNERKTDSGVVFQPYSKEIDSVLDVRRLLDKIVKTTIDLAKMSVRKIELVSLDAVMESPDLFHPQNIRDRRMHQNFLKELRREFFSEVRDAGGGLILHMRRVIQQENFHFSTKPNR</sequence>
<keyword evidence="2" id="KW-1185">Reference proteome</keyword>
<gene>
    <name evidence="1" type="ORF">BDM02DRAFT_3124586</name>
</gene>
<evidence type="ECO:0000313" key="1">
    <source>
        <dbReference type="EMBL" id="KAF9642403.1"/>
    </source>
</evidence>
<reference evidence="1" key="2">
    <citation type="journal article" date="2020" name="Nat. Commun.">
        <title>Large-scale genome sequencing of mycorrhizal fungi provides insights into the early evolution of symbiotic traits.</title>
        <authorList>
            <person name="Miyauchi S."/>
            <person name="Kiss E."/>
            <person name="Kuo A."/>
            <person name="Drula E."/>
            <person name="Kohler A."/>
            <person name="Sanchez-Garcia M."/>
            <person name="Morin E."/>
            <person name="Andreopoulos B."/>
            <person name="Barry K.W."/>
            <person name="Bonito G."/>
            <person name="Buee M."/>
            <person name="Carver A."/>
            <person name="Chen C."/>
            <person name="Cichocki N."/>
            <person name="Clum A."/>
            <person name="Culley D."/>
            <person name="Crous P.W."/>
            <person name="Fauchery L."/>
            <person name="Girlanda M."/>
            <person name="Hayes R.D."/>
            <person name="Keri Z."/>
            <person name="LaButti K."/>
            <person name="Lipzen A."/>
            <person name="Lombard V."/>
            <person name="Magnuson J."/>
            <person name="Maillard F."/>
            <person name="Murat C."/>
            <person name="Nolan M."/>
            <person name="Ohm R.A."/>
            <person name="Pangilinan J."/>
            <person name="Pereira M.F."/>
            <person name="Perotto S."/>
            <person name="Peter M."/>
            <person name="Pfister S."/>
            <person name="Riley R."/>
            <person name="Sitrit Y."/>
            <person name="Stielow J.B."/>
            <person name="Szollosi G."/>
            <person name="Zifcakova L."/>
            <person name="Stursova M."/>
            <person name="Spatafora J.W."/>
            <person name="Tedersoo L."/>
            <person name="Vaario L.M."/>
            <person name="Yamada A."/>
            <person name="Yan M."/>
            <person name="Wang P."/>
            <person name="Xu J."/>
            <person name="Bruns T."/>
            <person name="Baldrian P."/>
            <person name="Vilgalys R."/>
            <person name="Dunand C."/>
            <person name="Henrissat B."/>
            <person name="Grigoriev I.V."/>
            <person name="Hibbett D."/>
            <person name="Nagy L.G."/>
            <person name="Martin F.M."/>
        </authorList>
    </citation>
    <scope>NUCLEOTIDE SEQUENCE</scope>
    <source>
        <strain evidence="1">P2</strain>
    </source>
</reference>
<comment type="caution">
    <text evidence="1">The sequence shown here is derived from an EMBL/GenBank/DDBJ whole genome shotgun (WGS) entry which is preliminary data.</text>
</comment>
<protein>
    <submittedName>
        <fullName evidence="1">Uncharacterized protein</fullName>
    </submittedName>
</protein>
<proteinExistence type="predicted"/>
<dbReference type="Proteomes" id="UP000886501">
    <property type="component" value="Unassembled WGS sequence"/>
</dbReference>
<dbReference type="EMBL" id="MU118498">
    <property type="protein sequence ID" value="KAF9642403.1"/>
    <property type="molecule type" value="Genomic_DNA"/>
</dbReference>